<sequence>SVARPSAPRRQLHSIYVMDKNEERKSEYELNKFDPIVFEKNGEVKSEYVGWTAEKNTEEFVTAGNEVSLEGLKGALSIVWTTSLSS</sequence>
<dbReference type="EMBL" id="BTRK01000004">
    <property type="protein sequence ID" value="GMR46823.1"/>
    <property type="molecule type" value="Genomic_DNA"/>
</dbReference>
<comment type="caution">
    <text evidence="1">The sequence shown here is derived from an EMBL/GenBank/DDBJ whole genome shotgun (WGS) entry which is preliminary data.</text>
</comment>
<feature type="non-terminal residue" evidence="1">
    <location>
        <position position="86"/>
    </location>
</feature>
<gene>
    <name evidence="1" type="ORF">PMAYCL1PPCAC_17018</name>
</gene>
<feature type="non-terminal residue" evidence="1">
    <location>
        <position position="1"/>
    </location>
</feature>
<reference evidence="2" key="1">
    <citation type="submission" date="2022-10" db="EMBL/GenBank/DDBJ databases">
        <title>Genome assembly of Pristionchus species.</title>
        <authorList>
            <person name="Yoshida K."/>
            <person name="Sommer R.J."/>
        </authorList>
    </citation>
    <scope>NUCLEOTIDE SEQUENCE [LARGE SCALE GENOMIC DNA]</scope>
    <source>
        <strain evidence="2">RS5460</strain>
    </source>
</reference>
<dbReference type="Proteomes" id="UP001328107">
    <property type="component" value="Unassembled WGS sequence"/>
</dbReference>
<dbReference type="AlphaFoldDB" id="A0AAN5CLY6"/>
<name>A0AAN5CLY6_9BILA</name>
<evidence type="ECO:0000313" key="1">
    <source>
        <dbReference type="EMBL" id="GMR46823.1"/>
    </source>
</evidence>
<accession>A0AAN5CLY6</accession>
<protein>
    <submittedName>
        <fullName evidence="1">Uncharacterized protein</fullName>
    </submittedName>
</protein>
<evidence type="ECO:0000313" key="2">
    <source>
        <dbReference type="Proteomes" id="UP001328107"/>
    </source>
</evidence>
<proteinExistence type="predicted"/>
<keyword evidence="2" id="KW-1185">Reference proteome</keyword>
<organism evidence="1 2">
    <name type="scientific">Pristionchus mayeri</name>
    <dbReference type="NCBI Taxonomy" id="1317129"/>
    <lineage>
        <taxon>Eukaryota</taxon>
        <taxon>Metazoa</taxon>
        <taxon>Ecdysozoa</taxon>
        <taxon>Nematoda</taxon>
        <taxon>Chromadorea</taxon>
        <taxon>Rhabditida</taxon>
        <taxon>Rhabditina</taxon>
        <taxon>Diplogasteromorpha</taxon>
        <taxon>Diplogasteroidea</taxon>
        <taxon>Neodiplogasteridae</taxon>
        <taxon>Pristionchus</taxon>
    </lineage>
</organism>